<dbReference type="Proteomes" id="UP000831817">
    <property type="component" value="Chromosome"/>
</dbReference>
<comment type="similarity">
    <text evidence="1 4">Belongs to the pseudouridine synthase TruD family.</text>
</comment>
<comment type="catalytic activity">
    <reaction evidence="4">
        <text>uridine(13) in tRNA = pseudouridine(13) in tRNA</text>
        <dbReference type="Rhea" id="RHEA:42540"/>
        <dbReference type="Rhea" id="RHEA-COMP:10105"/>
        <dbReference type="Rhea" id="RHEA-COMP:10106"/>
        <dbReference type="ChEBI" id="CHEBI:65314"/>
        <dbReference type="ChEBI" id="CHEBI:65315"/>
        <dbReference type="EC" id="5.4.99.27"/>
    </reaction>
</comment>
<name>A0ABM7YFI9_9EURY</name>
<evidence type="ECO:0000313" key="6">
    <source>
        <dbReference type="EMBL" id="BDH80149.1"/>
    </source>
</evidence>
<organism evidence="6 7">
    <name type="scientific">Methanothermobacter tenebrarum</name>
    <dbReference type="NCBI Taxonomy" id="680118"/>
    <lineage>
        <taxon>Archaea</taxon>
        <taxon>Methanobacteriati</taxon>
        <taxon>Methanobacteriota</taxon>
        <taxon>Methanomada group</taxon>
        <taxon>Methanobacteria</taxon>
        <taxon>Methanobacteriales</taxon>
        <taxon>Methanobacteriaceae</taxon>
        <taxon>Methanothermobacter</taxon>
    </lineage>
</organism>
<evidence type="ECO:0000256" key="3">
    <source>
        <dbReference type="ARBA" id="ARBA00023235"/>
    </source>
</evidence>
<feature type="active site" description="Nucleophile" evidence="4">
    <location>
        <position position="90"/>
    </location>
</feature>
<reference evidence="6 7" key="1">
    <citation type="submission" date="2022-04" db="EMBL/GenBank/DDBJ databases">
        <title>Complete genome of Methanothermobacter tenebrarum strain RMAS.</title>
        <authorList>
            <person name="Nakamura K."/>
            <person name="Oshima K."/>
            <person name="Hattori M."/>
            <person name="Kamagata Y."/>
            <person name="Takamizawa K."/>
        </authorList>
    </citation>
    <scope>NUCLEOTIDE SEQUENCE [LARGE SCALE GENOMIC DNA]</scope>
    <source>
        <strain evidence="6 7">RMAS</strain>
    </source>
</reference>
<comment type="function">
    <text evidence="4">Could be responsible for synthesis of pseudouridine from uracil-13 in transfer RNAs.</text>
</comment>
<evidence type="ECO:0000256" key="2">
    <source>
        <dbReference type="ARBA" id="ARBA00022694"/>
    </source>
</evidence>
<dbReference type="Gene3D" id="3.30.2350.20">
    <property type="entry name" value="TruD, catalytic domain"/>
    <property type="match status" value="1"/>
</dbReference>
<dbReference type="NCBIfam" id="TIGR00094">
    <property type="entry name" value="tRNA_TruD_broad"/>
    <property type="match status" value="1"/>
</dbReference>
<keyword evidence="7" id="KW-1185">Reference proteome</keyword>
<dbReference type="PANTHER" id="PTHR13326">
    <property type="entry name" value="TRNA PSEUDOURIDINE SYNTHASE D"/>
    <property type="match status" value="1"/>
</dbReference>
<keyword evidence="2 4" id="KW-0819">tRNA processing</keyword>
<dbReference type="InterPro" id="IPR001656">
    <property type="entry name" value="PsdUridine_synth_TruD"/>
</dbReference>
<dbReference type="Pfam" id="PF01142">
    <property type="entry name" value="TruD"/>
    <property type="match status" value="1"/>
</dbReference>
<gene>
    <name evidence="4" type="primary">truD</name>
    <name evidence="6" type="ORF">MTTB_15280</name>
</gene>
<dbReference type="HAMAP" id="MF_01082">
    <property type="entry name" value="TruD"/>
    <property type="match status" value="1"/>
</dbReference>
<accession>A0ABM7YFI9</accession>
<evidence type="ECO:0000313" key="7">
    <source>
        <dbReference type="Proteomes" id="UP000831817"/>
    </source>
</evidence>
<dbReference type="Gene3D" id="1.10.1510.30">
    <property type="match status" value="1"/>
</dbReference>
<dbReference type="PROSITE" id="PS50984">
    <property type="entry name" value="TRUD"/>
    <property type="match status" value="1"/>
</dbReference>
<dbReference type="InterPro" id="IPR020119">
    <property type="entry name" value="PsdUridine_synth_TruD_CS"/>
</dbReference>
<dbReference type="InterPro" id="IPR020103">
    <property type="entry name" value="PsdUridine_synth_cat_dom_sf"/>
</dbReference>
<dbReference type="EC" id="5.4.99.27" evidence="4"/>
<dbReference type="PANTHER" id="PTHR13326:SF21">
    <property type="entry name" value="PSEUDOURIDYLATE SYNTHASE PUS7L"/>
    <property type="match status" value="1"/>
</dbReference>
<dbReference type="InterPro" id="IPR042214">
    <property type="entry name" value="TruD_catalytic"/>
</dbReference>
<proteinExistence type="inferred from homology"/>
<dbReference type="InterPro" id="IPR011760">
    <property type="entry name" value="PsdUridine_synth_TruD_insert"/>
</dbReference>
<keyword evidence="3 4" id="KW-0413">Isomerase</keyword>
<protein>
    <recommendedName>
        <fullName evidence="4">Probable tRNA pseudouridine synthase D</fullName>
        <ecNumber evidence="4">5.4.99.27</ecNumber>
    </recommendedName>
    <alternativeName>
        <fullName evidence="4">tRNA pseudouridine(13) synthase</fullName>
    </alternativeName>
    <alternativeName>
        <fullName evidence="4">tRNA pseudouridylate synthase D</fullName>
    </alternativeName>
    <alternativeName>
        <fullName evidence="4">tRNA-uridine isomerase D</fullName>
    </alternativeName>
</protein>
<dbReference type="Gene3D" id="3.30.70.3160">
    <property type="match status" value="1"/>
</dbReference>
<evidence type="ECO:0000256" key="1">
    <source>
        <dbReference type="ARBA" id="ARBA00007953"/>
    </source>
</evidence>
<dbReference type="SUPFAM" id="SSF55120">
    <property type="entry name" value="Pseudouridine synthase"/>
    <property type="match status" value="1"/>
</dbReference>
<feature type="domain" description="TRUD" evidence="5">
    <location>
        <begin position="167"/>
        <end position="387"/>
    </location>
</feature>
<dbReference type="PIRSF" id="PIRSF037016">
    <property type="entry name" value="Pseudouridin_synth_euk_prd"/>
    <property type="match status" value="1"/>
</dbReference>
<dbReference type="EMBL" id="AP025698">
    <property type="protein sequence ID" value="BDH80149.1"/>
    <property type="molecule type" value="Genomic_DNA"/>
</dbReference>
<sequence length="425" mass="48982">MLNSRKRGDETKMLNVETYVTSGVGTGGKIRVKYEDFYVEEIPLIQPSGRGPNTWIWMEKKGRTTLDVLLDIARELSLPRWRMGFAGMKDKMAVTRQGICISNIDPEEVKGLDERLHNVKFLKITRHEKKLRMGQLVGNRFRIRIRGVKPSAKEEAESTLQELSKIGVPNYYGWQRFGTPRANTHLVGKAIIFGDLKGAVDLYIGSPYEDEPEDIKEARRAYDRGELEEAYELMPPSMRYERMMLRRLIREKKRGDLTGESYARAIQTLPKPLKRMFVHAYQSYLFNKVVSERAKFGINKYIPGDIIVDNQQHIIHNQEPRKLDEMIKRFEAHPTAPLYGSKVPLATGKIGEIERRILDEEGLTLDLFKCDKMPHLGSHGMRRPIRFKIWDAKVETADDGLIVEFSIPKGSYGTSVLREIMKKEI</sequence>
<dbReference type="PROSITE" id="PS01268">
    <property type="entry name" value="UPF0024"/>
    <property type="match status" value="1"/>
</dbReference>
<evidence type="ECO:0000256" key="4">
    <source>
        <dbReference type="HAMAP-Rule" id="MF_01082"/>
    </source>
</evidence>
<evidence type="ECO:0000259" key="5">
    <source>
        <dbReference type="PROSITE" id="PS50984"/>
    </source>
</evidence>